<accession>A0A9J5Y532</accession>
<dbReference type="GO" id="GO:0008270">
    <property type="term" value="F:zinc ion binding"/>
    <property type="evidence" value="ECO:0007669"/>
    <property type="project" value="UniProtKB-KW"/>
</dbReference>
<organism evidence="6 7">
    <name type="scientific">Solanum commersonii</name>
    <name type="common">Commerson's wild potato</name>
    <name type="synonym">Commerson's nightshade</name>
    <dbReference type="NCBI Taxonomy" id="4109"/>
    <lineage>
        <taxon>Eukaryota</taxon>
        <taxon>Viridiplantae</taxon>
        <taxon>Streptophyta</taxon>
        <taxon>Embryophyta</taxon>
        <taxon>Tracheophyta</taxon>
        <taxon>Spermatophyta</taxon>
        <taxon>Magnoliopsida</taxon>
        <taxon>eudicotyledons</taxon>
        <taxon>Gunneridae</taxon>
        <taxon>Pentapetalae</taxon>
        <taxon>asterids</taxon>
        <taxon>lamiids</taxon>
        <taxon>Solanales</taxon>
        <taxon>Solanaceae</taxon>
        <taxon>Solanoideae</taxon>
        <taxon>Solaneae</taxon>
        <taxon>Solanum</taxon>
    </lineage>
</organism>
<keyword evidence="5" id="KW-0804">Transcription</keyword>
<evidence type="ECO:0000256" key="1">
    <source>
        <dbReference type="ARBA" id="ARBA00022723"/>
    </source>
</evidence>
<evidence type="ECO:0000256" key="5">
    <source>
        <dbReference type="ARBA" id="ARBA00023163"/>
    </source>
</evidence>
<dbReference type="OrthoDB" id="1305340at2759"/>
<evidence type="ECO:0000256" key="2">
    <source>
        <dbReference type="ARBA" id="ARBA00022771"/>
    </source>
</evidence>
<sequence length="111" mass="12411">MNWCCEECNIGKGIMSSSHGLEIVQFEGSSTIICQSAMQQKKRSKFPRGSANCTKWEKEVKTGKERYIHVEKAFGLPSGIDKDGSSLINIVSQRVMPTEYSIMTQGKFLQS</sequence>
<gene>
    <name evidence="6" type="ORF">H5410_036239</name>
</gene>
<dbReference type="PANTHER" id="PTHR33304">
    <property type="match status" value="1"/>
</dbReference>
<keyword evidence="7" id="KW-1185">Reference proteome</keyword>
<dbReference type="GO" id="GO:0140566">
    <property type="term" value="F:histone reader activity"/>
    <property type="evidence" value="ECO:0007669"/>
    <property type="project" value="InterPro"/>
</dbReference>
<evidence type="ECO:0000256" key="3">
    <source>
        <dbReference type="ARBA" id="ARBA00022833"/>
    </source>
</evidence>
<dbReference type="AlphaFoldDB" id="A0A9J5Y532"/>
<dbReference type="PANTHER" id="PTHR33304:SF36">
    <property type="entry name" value="GB|AAF26970.1-RELATED"/>
    <property type="match status" value="1"/>
</dbReference>
<keyword evidence="1" id="KW-0479">Metal-binding</keyword>
<protein>
    <submittedName>
        <fullName evidence="6">Uncharacterized protein</fullName>
    </submittedName>
</protein>
<reference evidence="6 7" key="1">
    <citation type="submission" date="2020-09" db="EMBL/GenBank/DDBJ databases">
        <title>De no assembly of potato wild relative species, Solanum commersonii.</title>
        <authorList>
            <person name="Cho K."/>
        </authorList>
    </citation>
    <scope>NUCLEOTIDE SEQUENCE [LARGE SCALE GENOMIC DNA]</scope>
    <source>
        <strain evidence="6">LZ3.2</strain>
        <tissue evidence="6">Leaf</tissue>
    </source>
</reference>
<keyword evidence="4" id="KW-0805">Transcription regulation</keyword>
<proteinExistence type="predicted"/>
<keyword evidence="2" id="KW-0863">Zinc-finger</keyword>
<evidence type="ECO:0000313" key="7">
    <source>
        <dbReference type="Proteomes" id="UP000824120"/>
    </source>
</evidence>
<dbReference type="EMBL" id="JACXVP010000007">
    <property type="protein sequence ID" value="KAG5595007.1"/>
    <property type="molecule type" value="Genomic_DNA"/>
</dbReference>
<dbReference type="Proteomes" id="UP000824120">
    <property type="component" value="Chromosome 7"/>
</dbReference>
<evidence type="ECO:0000313" key="6">
    <source>
        <dbReference type="EMBL" id="KAG5595007.1"/>
    </source>
</evidence>
<name>A0A9J5Y532_SOLCO</name>
<dbReference type="InterPro" id="IPR049914">
    <property type="entry name" value="PHD1-3/5-6"/>
</dbReference>
<dbReference type="GO" id="GO:0034244">
    <property type="term" value="P:negative regulation of transcription elongation by RNA polymerase II"/>
    <property type="evidence" value="ECO:0007669"/>
    <property type="project" value="InterPro"/>
</dbReference>
<evidence type="ECO:0000256" key="4">
    <source>
        <dbReference type="ARBA" id="ARBA00023015"/>
    </source>
</evidence>
<keyword evidence="3" id="KW-0862">Zinc</keyword>
<comment type="caution">
    <text evidence="6">The sequence shown here is derived from an EMBL/GenBank/DDBJ whole genome shotgun (WGS) entry which is preliminary data.</text>
</comment>